<evidence type="ECO:0000313" key="8">
    <source>
        <dbReference type="EMBL" id="AMY09746.1"/>
    </source>
</evidence>
<feature type="domain" description="Bacterial surface antigen (D15)" evidence="6">
    <location>
        <begin position="318"/>
        <end position="647"/>
    </location>
</feature>
<feature type="chain" id="PRO_5007511674" evidence="5">
    <location>
        <begin position="30"/>
        <end position="647"/>
    </location>
</feature>
<dbReference type="Pfam" id="PF07244">
    <property type="entry name" value="POTRA"/>
    <property type="match status" value="2"/>
</dbReference>
<dbReference type="InterPro" id="IPR000184">
    <property type="entry name" value="Bac_surfAg_D15"/>
</dbReference>
<evidence type="ECO:0000259" key="6">
    <source>
        <dbReference type="Pfam" id="PF01103"/>
    </source>
</evidence>
<dbReference type="Pfam" id="PF01103">
    <property type="entry name" value="Omp85"/>
    <property type="match status" value="1"/>
</dbReference>
<evidence type="ECO:0000256" key="3">
    <source>
        <dbReference type="ARBA" id="ARBA00022692"/>
    </source>
</evidence>
<dbReference type="OrthoDB" id="9776356at2"/>
<evidence type="ECO:0000259" key="7">
    <source>
        <dbReference type="Pfam" id="PF07244"/>
    </source>
</evidence>
<keyword evidence="2" id="KW-1134">Transmembrane beta strand</keyword>
<gene>
    <name evidence="8" type="primary">bamA_1</name>
    <name evidence="8" type="ORF">LuPra_02970</name>
</gene>
<dbReference type="Gene3D" id="3.10.20.310">
    <property type="entry name" value="membrane protein fhac"/>
    <property type="match status" value="2"/>
</dbReference>
<keyword evidence="4" id="KW-0472">Membrane</keyword>
<dbReference type="InterPro" id="IPR010827">
    <property type="entry name" value="BamA/TamA_POTRA"/>
</dbReference>
<dbReference type="STRING" id="1855912.LuPra_02970"/>
<keyword evidence="3" id="KW-0812">Transmembrane</keyword>
<evidence type="ECO:0000256" key="1">
    <source>
        <dbReference type="ARBA" id="ARBA00004370"/>
    </source>
</evidence>
<evidence type="ECO:0000256" key="5">
    <source>
        <dbReference type="SAM" id="SignalP"/>
    </source>
</evidence>
<evidence type="ECO:0000313" key="9">
    <source>
        <dbReference type="Proteomes" id="UP000076079"/>
    </source>
</evidence>
<sequence precursor="true">MDPVTVRGLGRCLLCACLAWASAGGAATAQEGTGAPDARRLKVRSLDIQGVSGLDVSQLTGVLATRESGGLLPFLGKDRYYNPRQLQADLYRIIAFLSDHGWPRARVTSVDLDRDEEAKAVDVTVHVDQGPPVIIDKVETFGFDVLEPRDQEAVQQRISVVAGRRRVQGDVRNTRTATLAVLQERGYAYSTVNVLEGEGTAPGHVSLYVIAEPGPQALFGTITVRGNHGVSDGRVKSLLSMKEGQEFRISRVVDTQRRLYNREIFQFVSVNAEPTSTVGAPVPVNVVLTQAKPMRLSITPGYGSEEKARITTTLRHLNFFGGARTALATVRWSSLDRGVRLNVEEPSLFRRGVSMSVGAQYWYADEPAYRSTTKGGRVTFAKQRERSDPVRRRQSLTTLSVTVVDEYEDYTVSEEALNDPDFYDDLIALGLNPNTGRGKGQLLALAVDLQRNTTPNLIDAKGGYLVSAHVEQAGNWMPGAYNYTEYTAEMRKYHTFGNIVVAGKARAGTIDAPGLLAADVPFFKRYFLGGSSGMRGWGRFEVSPLTLSGNPIGGHSMFEGSAEVRVPAFAKFAIVGFVDAGNVWYETLDFHFDELRVDVGPGLRYLTPIGPVRVDFGYQLTRIEGLLVNGELEPRRWRIHFSVGQAF</sequence>
<dbReference type="KEGG" id="abac:LuPra_02970"/>
<keyword evidence="9" id="KW-1185">Reference proteome</keyword>
<accession>A0A143PMU0</accession>
<dbReference type="RefSeq" id="WP_110171469.1">
    <property type="nucleotide sequence ID" value="NZ_CP015136.1"/>
</dbReference>
<dbReference type="PANTHER" id="PTHR12815:SF18">
    <property type="entry name" value="SORTING AND ASSEMBLY MACHINERY COMPONENT 50 HOMOLOG"/>
    <property type="match status" value="1"/>
</dbReference>
<proteinExistence type="predicted"/>
<organism evidence="8 9">
    <name type="scientific">Luteitalea pratensis</name>
    <dbReference type="NCBI Taxonomy" id="1855912"/>
    <lineage>
        <taxon>Bacteria</taxon>
        <taxon>Pseudomonadati</taxon>
        <taxon>Acidobacteriota</taxon>
        <taxon>Vicinamibacteria</taxon>
        <taxon>Vicinamibacterales</taxon>
        <taxon>Vicinamibacteraceae</taxon>
        <taxon>Luteitalea</taxon>
    </lineage>
</organism>
<dbReference type="Gene3D" id="2.40.160.50">
    <property type="entry name" value="membrane protein fhac: a member of the omp85/tpsb transporter family"/>
    <property type="match status" value="1"/>
</dbReference>
<dbReference type="InterPro" id="IPR039910">
    <property type="entry name" value="D15-like"/>
</dbReference>
<name>A0A143PMU0_LUTPR</name>
<feature type="signal peptide" evidence="5">
    <location>
        <begin position="1"/>
        <end position="29"/>
    </location>
</feature>
<evidence type="ECO:0000256" key="2">
    <source>
        <dbReference type="ARBA" id="ARBA00022452"/>
    </source>
</evidence>
<protein>
    <submittedName>
        <fullName evidence="8">Outer membrane protein Omp85</fullName>
    </submittedName>
</protein>
<dbReference type="AlphaFoldDB" id="A0A143PMU0"/>
<feature type="domain" description="POTRA" evidence="7">
    <location>
        <begin position="219"/>
        <end position="279"/>
    </location>
</feature>
<reference evidence="8 9" key="1">
    <citation type="journal article" date="2016" name="Genome Announc.">
        <title>First Complete Genome Sequence of a Subdivision 6 Acidobacterium Strain.</title>
        <authorList>
            <person name="Huang S."/>
            <person name="Vieira S."/>
            <person name="Bunk B."/>
            <person name="Riedel T."/>
            <person name="Sproer C."/>
            <person name="Overmann J."/>
        </authorList>
    </citation>
    <scope>NUCLEOTIDE SEQUENCE [LARGE SCALE GENOMIC DNA]</scope>
    <source>
        <strain evidence="9">DSM 100886 HEG_-6_39</strain>
    </source>
</reference>
<evidence type="ECO:0000256" key="4">
    <source>
        <dbReference type="ARBA" id="ARBA00023136"/>
    </source>
</evidence>
<keyword evidence="5" id="KW-0732">Signal</keyword>
<feature type="domain" description="POTRA" evidence="7">
    <location>
        <begin position="42"/>
        <end position="130"/>
    </location>
</feature>
<dbReference type="EMBL" id="CP015136">
    <property type="protein sequence ID" value="AMY09746.1"/>
    <property type="molecule type" value="Genomic_DNA"/>
</dbReference>
<reference evidence="9" key="2">
    <citation type="submission" date="2016-04" db="EMBL/GenBank/DDBJ databases">
        <title>First Complete Genome Sequence of a Subdivision 6 Acidobacterium.</title>
        <authorList>
            <person name="Huang S."/>
            <person name="Vieira S."/>
            <person name="Bunk B."/>
            <person name="Riedel T."/>
            <person name="Sproeer C."/>
            <person name="Overmann J."/>
        </authorList>
    </citation>
    <scope>NUCLEOTIDE SEQUENCE [LARGE SCALE GENOMIC DNA]</scope>
    <source>
        <strain evidence="9">DSM 100886 HEG_-6_39</strain>
    </source>
</reference>
<dbReference type="PANTHER" id="PTHR12815">
    <property type="entry name" value="SORTING AND ASSEMBLY MACHINERY SAMM50 PROTEIN FAMILY MEMBER"/>
    <property type="match status" value="1"/>
</dbReference>
<dbReference type="GO" id="GO:0019867">
    <property type="term" value="C:outer membrane"/>
    <property type="evidence" value="ECO:0007669"/>
    <property type="project" value="InterPro"/>
</dbReference>
<dbReference type="Proteomes" id="UP000076079">
    <property type="component" value="Chromosome"/>
</dbReference>
<comment type="subcellular location">
    <subcellularLocation>
        <location evidence="1">Membrane</location>
    </subcellularLocation>
</comment>